<organism evidence="1 2">
    <name type="scientific">Tanacetum coccineum</name>
    <dbReference type="NCBI Taxonomy" id="301880"/>
    <lineage>
        <taxon>Eukaryota</taxon>
        <taxon>Viridiplantae</taxon>
        <taxon>Streptophyta</taxon>
        <taxon>Embryophyta</taxon>
        <taxon>Tracheophyta</taxon>
        <taxon>Spermatophyta</taxon>
        <taxon>Magnoliopsida</taxon>
        <taxon>eudicotyledons</taxon>
        <taxon>Gunneridae</taxon>
        <taxon>Pentapetalae</taxon>
        <taxon>asterids</taxon>
        <taxon>campanulids</taxon>
        <taxon>Asterales</taxon>
        <taxon>Asteraceae</taxon>
        <taxon>Asteroideae</taxon>
        <taxon>Anthemideae</taxon>
        <taxon>Anthemidinae</taxon>
        <taxon>Tanacetum</taxon>
    </lineage>
</organism>
<comment type="caution">
    <text evidence="1">The sequence shown here is derived from an EMBL/GenBank/DDBJ whole genome shotgun (WGS) entry which is preliminary data.</text>
</comment>
<accession>A0ABQ5I8U3</accession>
<reference evidence="1" key="1">
    <citation type="journal article" date="2022" name="Int. J. Mol. Sci.">
        <title>Draft Genome of Tanacetum Coccineum: Genomic Comparison of Closely Related Tanacetum-Family Plants.</title>
        <authorList>
            <person name="Yamashiro T."/>
            <person name="Shiraishi A."/>
            <person name="Nakayama K."/>
            <person name="Satake H."/>
        </authorList>
    </citation>
    <scope>NUCLEOTIDE SEQUENCE</scope>
</reference>
<protein>
    <submittedName>
        <fullName evidence="1">Uncharacterized protein</fullName>
    </submittedName>
</protein>
<evidence type="ECO:0000313" key="1">
    <source>
        <dbReference type="EMBL" id="GJT96571.1"/>
    </source>
</evidence>
<dbReference type="EMBL" id="BQNB010020494">
    <property type="protein sequence ID" value="GJT96571.1"/>
    <property type="molecule type" value="Genomic_DNA"/>
</dbReference>
<gene>
    <name evidence="1" type="ORF">Tco_1092089</name>
</gene>
<reference evidence="1" key="2">
    <citation type="submission" date="2022-01" db="EMBL/GenBank/DDBJ databases">
        <authorList>
            <person name="Yamashiro T."/>
            <person name="Shiraishi A."/>
            <person name="Satake H."/>
            <person name="Nakayama K."/>
        </authorList>
    </citation>
    <scope>NUCLEOTIDE SEQUENCE</scope>
</reference>
<sequence>MQASTSQSQEVIEIERESERAILEAFKDIDVGKLFKLEDMEPLIDVIGNIRCSLSTICVLSLCLVMKRGKQLFDPKPSISSKVIIPVDLQNQLEARGLPQWTLNPCGCGVMGL</sequence>
<dbReference type="Proteomes" id="UP001151760">
    <property type="component" value="Unassembled WGS sequence"/>
</dbReference>
<evidence type="ECO:0000313" key="2">
    <source>
        <dbReference type="Proteomes" id="UP001151760"/>
    </source>
</evidence>
<keyword evidence="2" id="KW-1185">Reference proteome</keyword>
<proteinExistence type="predicted"/>
<name>A0ABQ5I8U3_9ASTR</name>